<evidence type="ECO:0000313" key="23">
    <source>
        <dbReference type="EMBL" id="CAF1557291.1"/>
    </source>
</evidence>
<reference evidence="23" key="1">
    <citation type="submission" date="2021-02" db="EMBL/GenBank/DDBJ databases">
        <authorList>
            <person name="Nowell W R."/>
        </authorList>
    </citation>
    <scope>NUCLEOTIDE SEQUENCE</scope>
</reference>
<evidence type="ECO:0000256" key="17">
    <source>
        <dbReference type="ARBA" id="ARBA00081169"/>
    </source>
</evidence>
<keyword evidence="9" id="KW-0479">Metal-binding</keyword>
<evidence type="ECO:0000256" key="6">
    <source>
        <dbReference type="ARBA" id="ARBA00022485"/>
    </source>
</evidence>
<evidence type="ECO:0000256" key="8">
    <source>
        <dbReference type="ARBA" id="ARBA00022694"/>
    </source>
</evidence>
<dbReference type="EMBL" id="CAJNOR010005329">
    <property type="protein sequence ID" value="CAF1557291.1"/>
    <property type="molecule type" value="Genomic_DNA"/>
</dbReference>
<gene>
    <name evidence="23" type="ORF">XAT740_LOCUS43349</name>
</gene>
<dbReference type="InterPro" id="IPR013917">
    <property type="entry name" value="tRNA_wybutosine-synth"/>
</dbReference>
<keyword evidence="20" id="KW-0472">Membrane</keyword>
<evidence type="ECO:0000256" key="2">
    <source>
        <dbReference type="ARBA" id="ARBA00004797"/>
    </source>
</evidence>
<keyword evidence="24" id="KW-1185">Reference proteome</keyword>
<feature type="transmembrane region" description="Helical" evidence="20">
    <location>
        <begin position="5"/>
        <end position="23"/>
    </location>
</feature>
<dbReference type="InterPro" id="IPR029039">
    <property type="entry name" value="Flavoprotein-like_sf"/>
</dbReference>
<keyword evidence="12" id="KW-0411">Iron-sulfur</keyword>
<dbReference type="GO" id="GO:0046872">
    <property type="term" value="F:metal ion binding"/>
    <property type="evidence" value="ECO:0007669"/>
    <property type="project" value="UniProtKB-KW"/>
</dbReference>
<dbReference type="InterPro" id="IPR058240">
    <property type="entry name" value="rSAM_sf"/>
</dbReference>
<dbReference type="SUPFAM" id="SSF52218">
    <property type="entry name" value="Flavoproteins"/>
    <property type="match status" value="1"/>
</dbReference>
<evidence type="ECO:0000256" key="15">
    <source>
        <dbReference type="ARBA" id="ARBA00049466"/>
    </source>
</evidence>
<dbReference type="PANTHER" id="PTHR13930:SF0">
    <property type="entry name" value="S-ADENOSYL-L-METHIONINE-DEPENDENT TRNA 4-DEMETHYLWYOSINE SYNTHASE TYW1-RELATED"/>
    <property type="match status" value="1"/>
</dbReference>
<evidence type="ECO:0000256" key="19">
    <source>
        <dbReference type="SAM" id="MobiDB-lite"/>
    </source>
</evidence>
<dbReference type="EC" id="4.1.3.44" evidence="4"/>
<dbReference type="CDD" id="cd01335">
    <property type="entry name" value="Radical_SAM"/>
    <property type="match status" value="1"/>
</dbReference>
<protein>
    <recommendedName>
        <fullName evidence="5">S-adenosyl-L-methionine-dependent tRNA 4-demethylwyosine synthase TYW1</fullName>
        <ecNumber evidence="4">4.1.3.44</ecNumber>
    </recommendedName>
    <alternativeName>
        <fullName evidence="18">Radical S-adenosyl methionine and flavodoxin domain-containing protein 1</fullName>
    </alternativeName>
    <alternativeName>
        <fullName evidence="16">tRNA wybutosine-synthesizing protein 1 homolog</fullName>
    </alternativeName>
    <alternativeName>
        <fullName evidence="17">tRNA-yW-synthesizing protein</fullName>
    </alternativeName>
</protein>
<dbReference type="PROSITE" id="PS50902">
    <property type="entry name" value="FLAVODOXIN_LIKE"/>
    <property type="match status" value="1"/>
</dbReference>
<dbReference type="SUPFAM" id="SSF102114">
    <property type="entry name" value="Radical SAM enzymes"/>
    <property type="match status" value="1"/>
</dbReference>
<evidence type="ECO:0000256" key="20">
    <source>
        <dbReference type="SAM" id="Phobius"/>
    </source>
</evidence>
<keyword evidence="7" id="KW-0949">S-adenosyl-L-methionine</keyword>
<evidence type="ECO:0000256" key="4">
    <source>
        <dbReference type="ARBA" id="ARBA00012821"/>
    </source>
</evidence>
<dbReference type="Pfam" id="PF00258">
    <property type="entry name" value="Flavodoxin_1"/>
    <property type="match status" value="1"/>
</dbReference>
<sequence length="701" mass="79175">MSVDLYLFAAGSALTALLFYAFIGAQWSMWHMFTIPLYIIIFLVFSSLSVLKRFKSSVKSETPTKSIVQEKNGITIAFASVKGNCRTFAQSTYDKLSNDLTRQVILQDLVDITDPEEFLQIQAKNQRTLLIFISTYEDATPPPSAKWFLMHLQEAATDFRVSKNELEKLTYAVFGCGNSLYRDNFNKVAKEVDRCLAEIGAKRLVPTELADENTVKSTYGGLEGHYSKWTSQLKTALQSPKTEKCDCSNDNSTTCCQSAANGEQATKQNDSDDNEQERIESDDDDEAGGCKNGGDDVMDLEDMGDYIENTSMTKTPKGPPKEMVTPLIRKSLEKQGYKLIGSHSGVKLCRWTKSMLRGRGGCYKHTFYGIESHRCMETTPSLACANKCVFCWRHHSNPVGTSWQWKTDDAQTVCQGAIDNHYKMINIFKGVPGVLPHRLAEGMQIRHCALSLVGEPIMYPHINELIDILHSKNISSFLVTNAQFPDEIKSLEPVTQLYVSVDAATKESLKKIDRPLFRDFWERFLACLRALKDKGQRTVYRLTLVKGYNTEEIEQYAKLVELGDPDFIEVKGVTYCGDSSASNLTMANVPWHEEVVTFVRLLCERLPQYGLACEHEHSNCLLLANTKFRIDGKWHTWIDYERFHELAARHKATGGKESFNSLDYMAVTPDWAVVGSNERGFDPQDTRWHRKATAKKDLSGC</sequence>
<keyword evidence="11" id="KW-0408">Iron</keyword>
<dbReference type="Gene3D" id="3.20.20.70">
    <property type="entry name" value="Aldolase class I"/>
    <property type="match status" value="1"/>
</dbReference>
<evidence type="ECO:0000256" key="10">
    <source>
        <dbReference type="ARBA" id="ARBA00022741"/>
    </source>
</evidence>
<dbReference type="UniPathway" id="UPA00375"/>
<dbReference type="SFLD" id="SFLDF00284">
    <property type="entry name" value="tRNA_wybutosine-synthesizing"/>
    <property type="match status" value="1"/>
</dbReference>
<evidence type="ECO:0000256" key="1">
    <source>
        <dbReference type="ARBA" id="ARBA00001966"/>
    </source>
</evidence>
<dbReference type="InterPro" id="IPR007197">
    <property type="entry name" value="rSAM"/>
</dbReference>
<feature type="compositionally biased region" description="Acidic residues" evidence="19">
    <location>
        <begin position="271"/>
        <end position="287"/>
    </location>
</feature>
<dbReference type="InterPro" id="IPR008254">
    <property type="entry name" value="Flavodoxin/NO_synth"/>
</dbReference>
<dbReference type="SFLD" id="SFLDG01071">
    <property type="entry name" value="tRNA_wybutosine-synthesizing"/>
    <property type="match status" value="1"/>
</dbReference>
<feature type="region of interest" description="Disordered" evidence="19">
    <location>
        <begin position="261"/>
        <end position="299"/>
    </location>
</feature>
<evidence type="ECO:0000256" key="12">
    <source>
        <dbReference type="ARBA" id="ARBA00023014"/>
    </source>
</evidence>
<dbReference type="InterPro" id="IPR013785">
    <property type="entry name" value="Aldolase_TIM"/>
</dbReference>
<feature type="domain" description="Radical SAM core" evidence="22">
    <location>
        <begin position="368"/>
        <end position="612"/>
    </location>
</feature>
<evidence type="ECO:0000256" key="18">
    <source>
        <dbReference type="ARBA" id="ARBA00082357"/>
    </source>
</evidence>
<feature type="domain" description="Flavodoxin-like" evidence="21">
    <location>
        <begin position="74"/>
        <end position="234"/>
    </location>
</feature>
<dbReference type="PRINTS" id="PR00369">
    <property type="entry name" value="FLAVODOXIN"/>
</dbReference>
<dbReference type="PROSITE" id="PS51918">
    <property type="entry name" value="RADICAL_SAM"/>
    <property type="match status" value="1"/>
</dbReference>
<dbReference type="Gene3D" id="3.40.50.360">
    <property type="match status" value="1"/>
</dbReference>
<dbReference type="SFLD" id="SFLDS00029">
    <property type="entry name" value="Radical_SAM"/>
    <property type="match status" value="1"/>
</dbReference>
<dbReference type="AlphaFoldDB" id="A0A815XGN5"/>
<comment type="caution">
    <text evidence="23">The sequence shown here is derived from an EMBL/GenBank/DDBJ whole genome shotgun (WGS) entry which is preliminary data.</text>
</comment>
<dbReference type="GO" id="GO:0051539">
    <property type="term" value="F:4 iron, 4 sulfur cluster binding"/>
    <property type="evidence" value="ECO:0007669"/>
    <property type="project" value="UniProtKB-KW"/>
</dbReference>
<evidence type="ECO:0000256" key="16">
    <source>
        <dbReference type="ARBA" id="ARBA00078095"/>
    </source>
</evidence>
<evidence type="ECO:0000256" key="5">
    <source>
        <dbReference type="ARBA" id="ARBA00017596"/>
    </source>
</evidence>
<evidence type="ECO:0000259" key="22">
    <source>
        <dbReference type="PROSITE" id="PS51918"/>
    </source>
</evidence>
<dbReference type="Pfam" id="PF08608">
    <property type="entry name" value="Wyosine_form"/>
    <property type="match status" value="1"/>
</dbReference>
<evidence type="ECO:0000256" key="3">
    <source>
        <dbReference type="ARBA" id="ARBA00010115"/>
    </source>
</evidence>
<dbReference type="GO" id="GO:0031591">
    <property type="term" value="P:wybutosine biosynthetic process"/>
    <property type="evidence" value="ECO:0007669"/>
    <property type="project" value="TreeGrafter"/>
</dbReference>
<accession>A0A815XGN5</accession>
<comment type="cofactor">
    <cofactor evidence="1">
        <name>[4Fe-4S] cluster</name>
        <dbReference type="ChEBI" id="CHEBI:49883"/>
    </cofactor>
</comment>
<keyword evidence="20" id="KW-1133">Transmembrane helix</keyword>
<keyword evidence="6" id="KW-0004">4Fe-4S</keyword>
<comment type="catalytic activity">
    <reaction evidence="15">
        <text>N(1)-methylguanosine(37) in tRNA(Phe) + pyruvate + S-adenosyl-L-methionine = 4-demethylwyosine(37) in tRNA(Phe) + 5'-deoxyadenosine + L-methionine + CO2 + H2O</text>
        <dbReference type="Rhea" id="RHEA:36347"/>
        <dbReference type="Rhea" id="RHEA-COMP:10164"/>
        <dbReference type="Rhea" id="RHEA-COMP:10165"/>
        <dbReference type="ChEBI" id="CHEBI:15361"/>
        <dbReference type="ChEBI" id="CHEBI:15377"/>
        <dbReference type="ChEBI" id="CHEBI:16526"/>
        <dbReference type="ChEBI" id="CHEBI:17319"/>
        <dbReference type="ChEBI" id="CHEBI:57844"/>
        <dbReference type="ChEBI" id="CHEBI:59789"/>
        <dbReference type="ChEBI" id="CHEBI:64315"/>
        <dbReference type="ChEBI" id="CHEBI:73542"/>
        <dbReference type="EC" id="4.1.3.44"/>
    </reaction>
</comment>
<comment type="function">
    <text evidence="14">Probable component of the wybutosine biosynthesis pathway. Wybutosine is a hyper modified guanosine with a tricyclic base found at the 3'-position adjacent to the anticodon of eukaryotic phenylalanine tRNA. Catalyzes the condensation of N-methylguanine with 2 carbon atoms from pyruvate to form the tricyclic 4-demethylwyosine, an intermediate in wybutosine biosynthesis.</text>
</comment>
<evidence type="ECO:0000259" key="21">
    <source>
        <dbReference type="PROSITE" id="PS50902"/>
    </source>
</evidence>
<evidence type="ECO:0000256" key="14">
    <source>
        <dbReference type="ARBA" id="ARBA00025368"/>
    </source>
</evidence>
<comment type="pathway">
    <text evidence="2">tRNA modification; wybutosine-tRNA(Phe) biosynthesis.</text>
</comment>
<dbReference type="Proteomes" id="UP000663828">
    <property type="component" value="Unassembled WGS sequence"/>
</dbReference>
<evidence type="ECO:0000256" key="7">
    <source>
        <dbReference type="ARBA" id="ARBA00022691"/>
    </source>
</evidence>
<evidence type="ECO:0000256" key="11">
    <source>
        <dbReference type="ARBA" id="ARBA00023004"/>
    </source>
</evidence>
<keyword evidence="20" id="KW-0812">Transmembrane</keyword>
<dbReference type="FunFam" id="3.20.20.70:FF:000196">
    <property type="entry name" value="S-adenosyl-L-methionine-dependent tRNA 4-demethylwyosine synthase"/>
    <property type="match status" value="1"/>
</dbReference>
<dbReference type="InterPro" id="IPR034556">
    <property type="entry name" value="tRNA_wybutosine-synthase"/>
</dbReference>
<dbReference type="InterPro" id="IPR001094">
    <property type="entry name" value="Flavdoxin-like"/>
</dbReference>
<feature type="transmembrane region" description="Helical" evidence="20">
    <location>
        <begin position="29"/>
        <end position="51"/>
    </location>
</feature>
<organism evidence="23 24">
    <name type="scientific">Adineta ricciae</name>
    <name type="common">Rotifer</name>
    <dbReference type="NCBI Taxonomy" id="249248"/>
    <lineage>
        <taxon>Eukaryota</taxon>
        <taxon>Metazoa</taxon>
        <taxon>Spiralia</taxon>
        <taxon>Gnathifera</taxon>
        <taxon>Rotifera</taxon>
        <taxon>Eurotatoria</taxon>
        <taxon>Bdelloidea</taxon>
        <taxon>Adinetida</taxon>
        <taxon>Adinetidae</taxon>
        <taxon>Adineta</taxon>
    </lineage>
</organism>
<evidence type="ECO:0000256" key="9">
    <source>
        <dbReference type="ARBA" id="ARBA00022723"/>
    </source>
</evidence>
<evidence type="ECO:0000256" key="13">
    <source>
        <dbReference type="ARBA" id="ARBA00023239"/>
    </source>
</evidence>
<dbReference type="Pfam" id="PF04055">
    <property type="entry name" value="Radical_SAM"/>
    <property type="match status" value="1"/>
</dbReference>
<dbReference type="GO" id="GO:0102521">
    <property type="term" value="F:tRNA-4-demethylwyosine synthase activity"/>
    <property type="evidence" value="ECO:0007669"/>
    <property type="project" value="UniProtKB-EC"/>
</dbReference>
<dbReference type="GO" id="GO:0010181">
    <property type="term" value="F:FMN binding"/>
    <property type="evidence" value="ECO:0007669"/>
    <property type="project" value="InterPro"/>
</dbReference>
<proteinExistence type="inferred from homology"/>
<keyword evidence="13" id="KW-0456">Lyase</keyword>
<comment type="similarity">
    <text evidence="3">Belongs to the TYW1 family.</text>
</comment>
<keyword evidence="8" id="KW-0819">tRNA processing</keyword>
<keyword evidence="10" id="KW-0547">Nucleotide-binding</keyword>
<dbReference type="PANTHER" id="PTHR13930">
    <property type="entry name" value="S-ADENOSYL-L-METHIONINE-DEPENDENT TRNA 4-DEMETHYLWYOSINE SYNTHASE"/>
    <property type="match status" value="1"/>
</dbReference>
<name>A0A815XGN5_ADIRI</name>
<evidence type="ECO:0000313" key="24">
    <source>
        <dbReference type="Proteomes" id="UP000663828"/>
    </source>
</evidence>